<feature type="transmembrane region" description="Helical" evidence="7">
    <location>
        <begin position="238"/>
        <end position="257"/>
    </location>
</feature>
<feature type="transmembrane region" description="Helical" evidence="7">
    <location>
        <begin position="80"/>
        <end position="100"/>
    </location>
</feature>
<keyword evidence="4 7" id="KW-0472">Membrane</keyword>
<evidence type="ECO:0000256" key="5">
    <source>
        <dbReference type="ARBA" id="ARBA00038359"/>
    </source>
</evidence>
<comment type="subcellular location">
    <subcellularLocation>
        <location evidence="1">Membrane</location>
        <topology evidence="1">Multi-pass membrane protein</topology>
    </subcellularLocation>
</comment>
<feature type="domain" description="Rhodopsin" evidence="8">
    <location>
        <begin position="64"/>
        <end position="302"/>
    </location>
</feature>
<feature type="compositionally biased region" description="Low complexity" evidence="6">
    <location>
        <begin position="381"/>
        <end position="406"/>
    </location>
</feature>
<feature type="transmembrane region" description="Helical" evidence="7">
    <location>
        <begin position="120"/>
        <end position="139"/>
    </location>
</feature>
<dbReference type="Pfam" id="PF20684">
    <property type="entry name" value="Fung_rhodopsin"/>
    <property type="match status" value="1"/>
</dbReference>
<dbReference type="PANTHER" id="PTHR33048">
    <property type="entry name" value="PTH11-LIKE INTEGRAL MEMBRANE PROTEIN (AFU_ORTHOLOGUE AFUA_5G11245)"/>
    <property type="match status" value="1"/>
</dbReference>
<feature type="region of interest" description="Disordered" evidence="6">
    <location>
        <begin position="373"/>
        <end position="425"/>
    </location>
</feature>
<dbReference type="InterPro" id="IPR049326">
    <property type="entry name" value="Rhodopsin_dom_fungi"/>
</dbReference>
<dbReference type="AlphaFoldDB" id="A0AAE0HTV9"/>
<evidence type="ECO:0000256" key="1">
    <source>
        <dbReference type="ARBA" id="ARBA00004141"/>
    </source>
</evidence>
<keyword evidence="2 7" id="KW-0812">Transmembrane</keyword>
<dbReference type="PANTHER" id="PTHR33048:SF47">
    <property type="entry name" value="INTEGRAL MEMBRANE PROTEIN-RELATED"/>
    <property type="match status" value="1"/>
</dbReference>
<evidence type="ECO:0000256" key="3">
    <source>
        <dbReference type="ARBA" id="ARBA00022989"/>
    </source>
</evidence>
<protein>
    <recommendedName>
        <fullName evidence="8">Rhodopsin domain-containing protein</fullName>
    </recommendedName>
</protein>
<feature type="transmembrane region" description="Helical" evidence="7">
    <location>
        <begin position="159"/>
        <end position="181"/>
    </location>
</feature>
<evidence type="ECO:0000313" key="10">
    <source>
        <dbReference type="Proteomes" id="UP001283341"/>
    </source>
</evidence>
<sequence>MAVIAPTPNPDPGTTTGGNAGAFIAAGPPPPGVIPNLDNPENIGYQLVIIASVFPAITGVFLLLRLYTAAFILKRWHVDDYLVIVAFVFALGDSATNIIQTHHGAGKHMWEVSKETYREFNMIGAMAGAICYHLSTLFAKYSILSFYLRFSVDTGFRYAVYFVMFVATGYTVPSAFAFLFQCTPMNSLWDSDVVGRKCVDAVAMCNATGVLNTVTDLAILLLPIWLLRPLRIPLLKKMGVAIILMTGGFVVGISAKRTYTVLDNASTDFTYRFVPNLVWFLIEMYVGILCACLPTMKPFMKRFFPSFFAFSSNLESRLSASLHIASIRLDTLTGGRLNRRRHSNMIMTEDRSGALSRAAVEALESKASSVYARHDDTLTEGGSSSEGSSSSSSSSSQGIKKSSSASTLREDVVTNEKENLGREEV</sequence>
<dbReference type="EMBL" id="JAUEDM010000008">
    <property type="protein sequence ID" value="KAK3312802.1"/>
    <property type="molecule type" value="Genomic_DNA"/>
</dbReference>
<dbReference type="InterPro" id="IPR052337">
    <property type="entry name" value="SAT4-like"/>
</dbReference>
<evidence type="ECO:0000256" key="7">
    <source>
        <dbReference type="SAM" id="Phobius"/>
    </source>
</evidence>
<comment type="caution">
    <text evidence="9">The sequence shown here is derived from an EMBL/GenBank/DDBJ whole genome shotgun (WGS) entry which is preliminary data.</text>
</comment>
<feature type="transmembrane region" description="Helical" evidence="7">
    <location>
        <begin position="277"/>
        <end position="296"/>
    </location>
</feature>
<reference evidence="9" key="1">
    <citation type="journal article" date="2023" name="Mol. Phylogenet. Evol.">
        <title>Genome-scale phylogeny and comparative genomics of the fungal order Sordariales.</title>
        <authorList>
            <person name="Hensen N."/>
            <person name="Bonometti L."/>
            <person name="Westerberg I."/>
            <person name="Brannstrom I.O."/>
            <person name="Guillou S."/>
            <person name="Cros-Aarteil S."/>
            <person name="Calhoun S."/>
            <person name="Haridas S."/>
            <person name="Kuo A."/>
            <person name="Mondo S."/>
            <person name="Pangilinan J."/>
            <person name="Riley R."/>
            <person name="LaButti K."/>
            <person name="Andreopoulos B."/>
            <person name="Lipzen A."/>
            <person name="Chen C."/>
            <person name="Yan M."/>
            <person name="Daum C."/>
            <person name="Ng V."/>
            <person name="Clum A."/>
            <person name="Steindorff A."/>
            <person name="Ohm R.A."/>
            <person name="Martin F."/>
            <person name="Silar P."/>
            <person name="Natvig D.O."/>
            <person name="Lalanne C."/>
            <person name="Gautier V."/>
            <person name="Ament-Velasquez S.L."/>
            <person name="Kruys A."/>
            <person name="Hutchinson M.I."/>
            <person name="Powell A.J."/>
            <person name="Barry K."/>
            <person name="Miller A.N."/>
            <person name="Grigoriev I.V."/>
            <person name="Debuchy R."/>
            <person name="Gladieux P."/>
            <person name="Hiltunen Thoren M."/>
            <person name="Johannesson H."/>
        </authorList>
    </citation>
    <scope>NUCLEOTIDE SEQUENCE</scope>
    <source>
        <strain evidence="9">CBS 118394</strain>
    </source>
</reference>
<comment type="similarity">
    <text evidence="5">Belongs to the SAT4 family.</text>
</comment>
<keyword evidence="3 7" id="KW-1133">Transmembrane helix</keyword>
<reference evidence="9" key="2">
    <citation type="submission" date="2023-06" db="EMBL/GenBank/DDBJ databases">
        <authorList>
            <consortium name="Lawrence Berkeley National Laboratory"/>
            <person name="Haridas S."/>
            <person name="Hensen N."/>
            <person name="Bonometti L."/>
            <person name="Westerberg I."/>
            <person name="Brannstrom I.O."/>
            <person name="Guillou S."/>
            <person name="Cros-Aarteil S."/>
            <person name="Calhoun S."/>
            <person name="Kuo A."/>
            <person name="Mondo S."/>
            <person name="Pangilinan J."/>
            <person name="Riley R."/>
            <person name="Labutti K."/>
            <person name="Andreopoulos B."/>
            <person name="Lipzen A."/>
            <person name="Chen C."/>
            <person name="Yanf M."/>
            <person name="Daum C."/>
            <person name="Ng V."/>
            <person name="Clum A."/>
            <person name="Steindorff A."/>
            <person name="Ohm R."/>
            <person name="Martin F."/>
            <person name="Silar P."/>
            <person name="Natvig D."/>
            <person name="Lalanne C."/>
            <person name="Gautier V."/>
            <person name="Ament-Velasquez S.L."/>
            <person name="Kruys A."/>
            <person name="Hutchinson M.I."/>
            <person name="Powell A.J."/>
            <person name="Barry K."/>
            <person name="Miller A.N."/>
            <person name="Grigoriev I.V."/>
            <person name="Debuchy R."/>
            <person name="Gladieux P."/>
            <person name="Thoren M.H."/>
            <person name="Johannesson H."/>
        </authorList>
    </citation>
    <scope>NUCLEOTIDE SEQUENCE</scope>
    <source>
        <strain evidence="9">CBS 118394</strain>
    </source>
</reference>
<dbReference type="GO" id="GO:0016020">
    <property type="term" value="C:membrane"/>
    <property type="evidence" value="ECO:0007669"/>
    <property type="project" value="UniProtKB-SubCell"/>
</dbReference>
<name>A0AAE0HTV9_9PEZI</name>
<feature type="transmembrane region" description="Helical" evidence="7">
    <location>
        <begin position="201"/>
        <end position="226"/>
    </location>
</feature>
<feature type="region of interest" description="Disordered" evidence="6">
    <location>
        <begin position="1"/>
        <end position="22"/>
    </location>
</feature>
<feature type="transmembrane region" description="Helical" evidence="7">
    <location>
        <begin position="43"/>
        <end position="68"/>
    </location>
</feature>
<evidence type="ECO:0000256" key="4">
    <source>
        <dbReference type="ARBA" id="ARBA00023136"/>
    </source>
</evidence>
<proteinExistence type="inferred from homology"/>
<accession>A0AAE0HTV9</accession>
<evidence type="ECO:0000259" key="8">
    <source>
        <dbReference type="Pfam" id="PF20684"/>
    </source>
</evidence>
<gene>
    <name evidence="9" type="ORF">B0H66DRAFT_380906</name>
</gene>
<evidence type="ECO:0000256" key="6">
    <source>
        <dbReference type="SAM" id="MobiDB-lite"/>
    </source>
</evidence>
<evidence type="ECO:0000256" key="2">
    <source>
        <dbReference type="ARBA" id="ARBA00022692"/>
    </source>
</evidence>
<feature type="compositionally biased region" description="Basic and acidic residues" evidence="6">
    <location>
        <begin position="408"/>
        <end position="425"/>
    </location>
</feature>
<evidence type="ECO:0000313" key="9">
    <source>
        <dbReference type="EMBL" id="KAK3312802.1"/>
    </source>
</evidence>
<organism evidence="9 10">
    <name type="scientific">Apodospora peruviana</name>
    <dbReference type="NCBI Taxonomy" id="516989"/>
    <lineage>
        <taxon>Eukaryota</taxon>
        <taxon>Fungi</taxon>
        <taxon>Dikarya</taxon>
        <taxon>Ascomycota</taxon>
        <taxon>Pezizomycotina</taxon>
        <taxon>Sordariomycetes</taxon>
        <taxon>Sordariomycetidae</taxon>
        <taxon>Sordariales</taxon>
        <taxon>Lasiosphaeriaceae</taxon>
        <taxon>Apodospora</taxon>
    </lineage>
</organism>
<dbReference type="Proteomes" id="UP001283341">
    <property type="component" value="Unassembled WGS sequence"/>
</dbReference>
<keyword evidence="10" id="KW-1185">Reference proteome</keyword>